<dbReference type="GO" id="GO:0009229">
    <property type="term" value="P:thiamine diphosphate biosynthetic process"/>
    <property type="evidence" value="ECO:0007669"/>
    <property type="project" value="UniProtKB-UniRule"/>
</dbReference>
<comment type="catalytic activity">
    <reaction evidence="8 9 10">
        <text>2-[(2R,5Z)-2-carboxy-4-methylthiazol-5(2H)-ylidene]ethyl phosphate + 4-amino-2-methyl-5-(diphosphooxymethyl)pyrimidine + 2 H(+) = thiamine phosphate + CO2 + diphosphate</text>
        <dbReference type="Rhea" id="RHEA:47844"/>
        <dbReference type="ChEBI" id="CHEBI:15378"/>
        <dbReference type="ChEBI" id="CHEBI:16526"/>
        <dbReference type="ChEBI" id="CHEBI:33019"/>
        <dbReference type="ChEBI" id="CHEBI:37575"/>
        <dbReference type="ChEBI" id="CHEBI:57841"/>
        <dbReference type="ChEBI" id="CHEBI:62899"/>
        <dbReference type="EC" id="2.5.1.3"/>
    </reaction>
</comment>
<dbReference type="GO" id="GO:0004789">
    <property type="term" value="F:thiamine-phosphate diphosphorylase activity"/>
    <property type="evidence" value="ECO:0007669"/>
    <property type="project" value="UniProtKB-UniRule"/>
</dbReference>
<evidence type="ECO:0000256" key="10">
    <source>
        <dbReference type="RuleBase" id="RU003826"/>
    </source>
</evidence>
<dbReference type="GO" id="GO:0005737">
    <property type="term" value="C:cytoplasm"/>
    <property type="evidence" value="ECO:0007669"/>
    <property type="project" value="TreeGrafter"/>
</dbReference>
<name>A0A920CUD1_9BACL</name>
<dbReference type="NCBIfam" id="TIGR00693">
    <property type="entry name" value="thiE"/>
    <property type="match status" value="1"/>
</dbReference>
<evidence type="ECO:0000313" key="14">
    <source>
        <dbReference type="Proteomes" id="UP000682811"/>
    </source>
</evidence>
<dbReference type="GO" id="GO:0000287">
    <property type="term" value="F:magnesium ion binding"/>
    <property type="evidence" value="ECO:0007669"/>
    <property type="project" value="UniProtKB-UniRule"/>
</dbReference>
<comment type="catalytic activity">
    <reaction evidence="6 9 10">
        <text>4-methyl-5-(2-phosphooxyethyl)-thiazole + 4-amino-2-methyl-5-(diphosphooxymethyl)pyrimidine + H(+) = thiamine phosphate + diphosphate</text>
        <dbReference type="Rhea" id="RHEA:22328"/>
        <dbReference type="ChEBI" id="CHEBI:15378"/>
        <dbReference type="ChEBI" id="CHEBI:33019"/>
        <dbReference type="ChEBI" id="CHEBI:37575"/>
        <dbReference type="ChEBI" id="CHEBI:57841"/>
        <dbReference type="ChEBI" id="CHEBI:58296"/>
        <dbReference type="EC" id="2.5.1.3"/>
    </reaction>
</comment>
<evidence type="ECO:0000256" key="9">
    <source>
        <dbReference type="HAMAP-Rule" id="MF_00097"/>
    </source>
</evidence>
<evidence type="ECO:0000256" key="11">
    <source>
        <dbReference type="RuleBase" id="RU004253"/>
    </source>
</evidence>
<dbReference type="InterPro" id="IPR034291">
    <property type="entry name" value="TMP_synthase"/>
</dbReference>
<feature type="binding site" evidence="9">
    <location>
        <position position="97"/>
    </location>
    <ligand>
        <name>Mg(2+)</name>
        <dbReference type="ChEBI" id="CHEBI:18420"/>
    </ligand>
</feature>
<dbReference type="HAMAP" id="MF_00097">
    <property type="entry name" value="TMP_synthase"/>
    <property type="match status" value="1"/>
</dbReference>
<comment type="similarity">
    <text evidence="9 10">Belongs to the thiamine-phosphate synthase family.</text>
</comment>
<feature type="binding site" evidence="9">
    <location>
        <position position="115"/>
    </location>
    <ligand>
        <name>4-amino-2-methyl-5-(diphosphooxymethyl)pyrimidine</name>
        <dbReference type="ChEBI" id="CHEBI:57841"/>
    </ligand>
</feature>
<dbReference type="SUPFAM" id="SSF51391">
    <property type="entry name" value="Thiamin phosphate synthase"/>
    <property type="match status" value="1"/>
</dbReference>
<gene>
    <name evidence="9 13" type="primary">thiE</name>
    <name evidence="13" type="ORF">J34TS1_40670</name>
</gene>
<dbReference type="GO" id="GO:0009228">
    <property type="term" value="P:thiamine biosynthetic process"/>
    <property type="evidence" value="ECO:0007669"/>
    <property type="project" value="UniProtKB-KW"/>
</dbReference>
<dbReference type="AlphaFoldDB" id="A0A920CUD1"/>
<keyword evidence="14" id="KW-1185">Reference proteome</keyword>
<evidence type="ECO:0000256" key="7">
    <source>
        <dbReference type="ARBA" id="ARBA00047851"/>
    </source>
</evidence>
<feature type="binding site" evidence="9">
    <location>
        <begin position="42"/>
        <end position="46"/>
    </location>
    <ligand>
        <name>4-amino-2-methyl-5-(diphosphooxymethyl)pyrimidine</name>
        <dbReference type="ChEBI" id="CHEBI:57841"/>
    </ligand>
</feature>
<feature type="binding site" evidence="9">
    <location>
        <position position="173"/>
    </location>
    <ligand>
        <name>2-[(2R,5Z)-2-carboxy-4-methylthiazol-5(2H)-ylidene]ethyl phosphate</name>
        <dbReference type="ChEBI" id="CHEBI:62899"/>
    </ligand>
</feature>
<dbReference type="CDD" id="cd00564">
    <property type="entry name" value="TMP_TenI"/>
    <property type="match status" value="1"/>
</dbReference>
<evidence type="ECO:0000259" key="12">
    <source>
        <dbReference type="Pfam" id="PF02581"/>
    </source>
</evidence>
<feature type="binding site" evidence="9">
    <location>
        <begin position="193"/>
        <end position="194"/>
    </location>
    <ligand>
        <name>2-[(2R,5Z)-2-carboxy-4-methylthiazol-5(2H)-ylidene]ethyl phosphate</name>
        <dbReference type="ChEBI" id="CHEBI:62899"/>
    </ligand>
</feature>
<dbReference type="PANTHER" id="PTHR20857:SF15">
    <property type="entry name" value="THIAMINE-PHOSPHATE SYNTHASE"/>
    <property type="match status" value="1"/>
</dbReference>
<organism evidence="13 14">
    <name type="scientific">Paenibacillus azoreducens</name>
    <dbReference type="NCBI Taxonomy" id="116718"/>
    <lineage>
        <taxon>Bacteria</taxon>
        <taxon>Bacillati</taxon>
        <taxon>Bacillota</taxon>
        <taxon>Bacilli</taxon>
        <taxon>Bacillales</taxon>
        <taxon>Paenibacillaceae</taxon>
        <taxon>Paenibacillus</taxon>
    </lineage>
</organism>
<evidence type="ECO:0000256" key="2">
    <source>
        <dbReference type="ARBA" id="ARBA00022679"/>
    </source>
</evidence>
<accession>A0A920CUD1</accession>
<feature type="binding site" evidence="9">
    <location>
        <position position="144"/>
    </location>
    <ligand>
        <name>4-amino-2-methyl-5-(diphosphooxymethyl)pyrimidine</name>
        <dbReference type="ChEBI" id="CHEBI:57841"/>
    </ligand>
</feature>
<evidence type="ECO:0000256" key="1">
    <source>
        <dbReference type="ARBA" id="ARBA00005165"/>
    </source>
</evidence>
<reference evidence="13 14" key="1">
    <citation type="submission" date="2021-03" db="EMBL/GenBank/DDBJ databases">
        <title>Antimicrobial resistance genes in bacteria isolated from Japanese honey, and their potential for conferring macrolide and lincosamide resistance in the American foulbrood pathogen Paenibacillus larvae.</title>
        <authorList>
            <person name="Okamoto M."/>
            <person name="Kumagai M."/>
            <person name="Kanamori H."/>
            <person name="Takamatsu D."/>
        </authorList>
    </citation>
    <scope>NUCLEOTIDE SEQUENCE [LARGE SCALE GENOMIC DNA]</scope>
    <source>
        <strain evidence="13 14">J34TS1</strain>
    </source>
</reference>
<comment type="caution">
    <text evidence="13">The sequence shown here is derived from an EMBL/GenBank/DDBJ whole genome shotgun (WGS) entry which is preliminary data.</text>
</comment>
<keyword evidence="4 9" id="KW-0460">Magnesium</keyword>
<keyword evidence="3 9" id="KW-0479">Metal-binding</keyword>
<sequence length="221" mass="24126">MINQRQMKEYLRLYLVLGSVNCKTDPASVVEEAIRGGVTMVQFREKGRHALKGEAKKELAIRIHSVCRRFKVPLIINDDVDLLLEIDAEGIHIGQEDEPAHEVRARIGDKILGLSVHTPREAELTAAQQVDYLGVGPIYPTTSKEDARQPRGPEMLREIRSIGTPLPMVGIGGISAERAADVIRAGADGLAVISAITGAEDICQATRKLAEAIPVIDRHNS</sequence>
<evidence type="ECO:0000256" key="8">
    <source>
        <dbReference type="ARBA" id="ARBA00047883"/>
    </source>
</evidence>
<keyword evidence="2 9" id="KW-0808">Transferase</keyword>
<protein>
    <recommendedName>
        <fullName evidence="9">Thiamine-phosphate synthase</fullName>
        <shortName evidence="9">TP synthase</shortName>
        <shortName evidence="9">TPS</shortName>
        <ecNumber evidence="9">2.5.1.3</ecNumber>
    </recommendedName>
    <alternativeName>
        <fullName evidence="9">Thiamine-phosphate pyrophosphorylase</fullName>
        <shortName evidence="9">TMP pyrophosphorylase</shortName>
        <shortName evidence="9">TMP-PPase</shortName>
    </alternativeName>
</protein>
<comment type="pathway">
    <text evidence="1 9 11">Cofactor biosynthesis; thiamine diphosphate biosynthesis; thiamine phosphate from 4-amino-2-methyl-5-diphosphomethylpyrimidine and 4-methyl-5-(2-phosphoethyl)-thiazole: step 1/1.</text>
</comment>
<evidence type="ECO:0000256" key="3">
    <source>
        <dbReference type="ARBA" id="ARBA00022723"/>
    </source>
</evidence>
<comment type="catalytic activity">
    <reaction evidence="7 9 10">
        <text>2-(2-carboxy-4-methylthiazol-5-yl)ethyl phosphate + 4-amino-2-methyl-5-(diphosphooxymethyl)pyrimidine + 2 H(+) = thiamine phosphate + CO2 + diphosphate</text>
        <dbReference type="Rhea" id="RHEA:47848"/>
        <dbReference type="ChEBI" id="CHEBI:15378"/>
        <dbReference type="ChEBI" id="CHEBI:16526"/>
        <dbReference type="ChEBI" id="CHEBI:33019"/>
        <dbReference type="ChEBI" id="CHEBI:37575"/>
        <dbReference type="ChEBI" id="CHEBI:57841"/>
        <dbReference type="ChEBI" id="CHEBI:62890"/>
        <dbReference type="EC" id="2.5.1.3"/>
    </reaction>
</comment>
<comment type="function">
    <text evidence="9">Condenses 4-methyl-5-(beta-hydroxyethyl)thiazole monophosphate (THZ-P) and 2-methyl-4-amino-5-hydroxymethyl pyrimidine pyrophosphate (HMP-PP) to form thiamine monophosphate (TMP).</text>
</comment>
<evidence type="ECO:0000256" key="6">
    <source>
        <dbReference type="ARBA" id="ARBA00047334"/>
    </source>
</evidence>
<dbReference type="InterPro" id="IPR036206">
    <property type="entry name" value="ThiamineP_synth_sf"/>
</dbReference>
<keyword evidence="5 9" id="KW-0784">Thiamine biosynthesis</keyword>
<dbReference type="EMBL" id="BORT01000020">
    <property type="protein sequence ID" value="GIO49302.1"/>
    <property type="molecule type" value="Genomic_DNA"/>
</dbReference>
<dbReference type="FunFam" id="3.20.20.70:FF:000096">
    <property type="entry name" value="Thiamine-phosphate synthase"/>
    <property type="match status" value="1"/>
</dbReference>
<dbReference type="Proteomes" id="UP000682811">
    <property type="component" value="Unassembled WGS sequence"/>
</dbReference>
<dbReference type="PANTHER" id="PTHR20857">
    <property type="entry name" value="THIAMINE-PHOSPHATE PYROPHOSPHORYLASE"/>
    <property type="match status" value="1"/>
</dbReference>
<dbReference type="EC" id="2.5.1.3" evidence="9"/>
<dbReference type="Gene3D" id="3.20.20.70">
    <property type="entry name" value="Aldolase class I"/>
    <property type="match status" value="1"/>
</dbReference>
<dbReference type="InterPro" id="IPR013785">
    <property type="entry name" value="Aldolase_TIM"/>
</dbReference>
<feature type="binding site" evidence="9">
    <location>
        <position position="78"/>
    </location>
    <ligand>
        <name>Mg(2+)</name>
        <dbReference type="ChEBI" id="CHEBI:18420"/>
    </ligand>
</feature>
<dbReference type="RefSeq" id="WP_212979821.1">
    <property type="nucleotide sequence ID" value="NZ_AP025343.1"/>
</dbReference>
<evidence type="ECO:0000256" key="5">
    <source>
        <dbReference type="ARBA" id="ARBA00022977"/>
    </source>
</evidence>
<evidence type="ECO:0000256" key="4">
    <source>
        <dbReference type="ARBA" id="ARBA00022842"/>
    </source>
</evidence>
<dbReference type="Pfam" id="PF02581">
    <property type="entry name" value="TMP-TENI"/>
    <property type="match status" value="1"/>
</dbReference>
<feature type="binding site" evidence="9">
    <location>
        <position position="77"/>
    </location>
    <ligand>
        <name>4-amino-2-methyl-5-(diphosphooxymethyl)pyrimidine</name>
        <dbReference type="ChEBI" id="CHEBI:57841"/>
    </ligand>
</feature>
<dbReference type="InterPro" id="IPR022998">
    <property type="entry name" value="ThiamineP_synth_TenI"/>
</dbReference>
<feature type="binding site" evidence="9">
    <location>
        <begin position="141"/>
        <end position="143"/>
    </location>
    <ligand>
        <name>2-[(2R,5Z)-2-carboxy-4-methylthiazol-5(2H)-ylidene]ethyl phosphate</name>
        <dbReference type="ChEBI" id="CHEBI:62899"/>
    </ligand>
</feature>
<feature type="domain" description="Thiamine phosphate synthase/TenI" evidence="12">
    <location>
        <begin position="13"/>
        <end position="196"/>
    </location>
</feature>
<comment type="cofactor">
    <cofactor evidence="9">
        <name>Mg(2+)</name>
        <dbReference type="ChEBI" id="CHEBI:18420"/>
    </cofactor>
    <text evidence="9">Binds 1 Mg(2+) ion per subunit.</text>
</comment>
<evidence type="ECO:0000313" key="13">
    <source>
        <dbReference type="EMBL" id="GIO49302.1"/>
    </source>
</evidence>
<proteinExistence type="inferred from homology"/>